<dbReference type="GO" id="GO:0031146">
    <property type="term" value="P:SCF-dependent proteasomal ubiquitin-dependent protein catabolic process"/>
    <property type="evidence" value="ECO:0007669"/>
    <property type="project" value="TreeGrafter"/>
</dbReference>
<dbReference type="PANTHER" id="PTHR13318">
    <property type="entry name" value="PARTNER OF PAIRED, ISOFORM B-RELATED"/>
    <property type="match status" value="1"/>
</dbReference>
<reference evidence="1" key="1">
    <citation type="journal article" date="2020" name="Fungal Divers.">
        <title>Resolving the Mortierellaceae phylogeny through synthesis of multi-gene phylogenetics and phylogenomics.</title>
        <authorList>
            <person name="Vandepol N."/>
            <person name="Liber J."/>
            <person name="Desiro A."/>
            <person name="Na H."/>
            <person name="Kennedy M."/>
            <person name="Barry K."/>
            <person name="Grigoriev I.V."/>
            <person name="Miller A.N."/>
            <person name="O'Donnell K."/>
            <person name="Stajich J.E."/>
            <person name="Bonito G."/>
        </authorList>
    </citation>
    <scope>NUCLEOTIDE SEQUENCE</scope>
    <source>
        <strain evidence="1">BC1065</strain>
    </source>
</reference>
<sequence length="529" mass="59900">MHHPIQLNALLFIPEIQYTLVSYLVDYVLETDLKSCQSVSRTWREAFTHHLWKVRSLGIRAESDRYETADARTTLLRIGRHVRHVRVHALEPLAAVLSFCPNITTLAVDAPLAGGKNGAWIELVTTINTCKRLETIAIRHWTGSSLAELTPGLSRTLACRLRHLAITTDLGVECPTSSLIDLLIALPWLSSLCLCTSEDWMIDHDVDVLKQHQFKLRSLQIHDDRHGLLFDLWRQCALLEDLDLSTLRLPPWIAATVMDEFASLFDQRDDHGHPVRRVKSLTLPALITIQDETLARVLRGCVPNRLTCLEVGESVIGRHTLRILLETQATSLERLTMEGRVVKGMDPGPWIQRLLCACPRLRELRMRSASSDITQVVRLHAHDIVGSSWVCSRLSSLHIPIIGIPTNLHTGADDNAVQMVNQVMRQIGKMKQLESLGTGFINDTSNTILRDTLPYSLGAGGLQHLASLKRLETLNVRRCAHRIRYAEARWMGEHWPRFREVNGLDRLWENDTSHPAQWLRSHGVYVPIS</sequence>
<dbReference type="Proteomes" id="UP000807716">
    <property type="component" value="Unassembled WGS sequence"/>
</dbReference>
<dbReference type="InterPro" id="IPR032675">
    <property type="entry name" value="LRR_dom_sf"/>
</dbReference>
<protein>
    <recommendedName>
        <fullName evidence="3">F-box domain-containing protein</fullName>
    </recommendedName>
</protein>
<proteinExistence type="predicted"/>
<evidence type="ECO:0000313" key="2">
    <source>
        <dbReference type="Proteomes" id="UP000807716"/>
    </source>
</evidence>
<dbReference type="EMBL" id="JAAAJB010000209">
    <property type="protein sequence ID" value="KAG0261669.1"/>
    <property type="molecule type" value="Genomic_DNA"/>
</dbReference>
<keyword evidence="2" id="KW-1185">Reference proteome</keyword>
<dbReference type="SUPFAM" id="SSF52047">
    <property type="entry name" value="RNI-like"/>
    <property type="match status" value="1"/>
</dbReference>
<name>A0A9P6Q9T7_9FUNG</name>
<dbReference type="OrthoDB" id="2449938at2759"/>
<dbReference type="Gene3D" id="3.80.10.10">
    <property type="entry name" value="Ribonuclease Inhibitor"/>
    <property type="match status" value="1"/>
</dbReference>
<organism evidence="1 2">
    <name type="scientific">Actinomortierella ambigua</name>
    <dbReference type="NCBI Taxonomy" id="1343610"/>
    <lineage>
        <taxon>Eukaryota</taxon>
        <taxon>Fungi</taxon>
        <taxon>Fungi incertae sedis</taxon>
        <taxon>Mucoromycota</taxon>
        <taxon>Mortierellomycotina</taxon>
        <taxon>Mortierellomycetes</taxon>
        <taxon>Mortierellales</taxon>
        <taxon>Mortierellaceae</taxon>
        <taxon>Actinomortierella</taxon>
    </lineage>
</organism>
<evidence type="ECO:0008006" key="3">
    <source>
        <dbReference type="Google" id="ProtNLM"/>
    </source>
</evidence>
<accession>A0A9P6Q9T7</accession>
<dbReference type="GO" id="GO:0019005">
    <property type="term" value="C:SCF ubiquitin ligase complex"/>
    <property type="evidence" value="ECO:0007669"/>
    <property type="project" value="TreeGrafter"/>
</dbReference>
<dbReference type="PANTHER" id="PTHR13318:SF190">
    <property type="entry name" value="PARTNER OF PAIRED, ISOFORM B"/>
    <property type="match status" value="1"/>
</dbReference>
<gene>
    <name evidence="1" type="ORF">DFQ27_002826</name>
</gene>
<comment type="caution">
    <text evidence="1">The sequence shown here is derived from an EMBL/GenBank/DDBJ whole genome shotgun (WGS) entry which is preliminary data.</text>
</comment>
<evidence type="ECO:0000313" key="1">
    <source>
        <dbReference type="EMBL" id="KAG0261669.1"/>
    </source>
</evidence>
<dbReference type="AlphaFoldDB" id="A0A9P6Q9T7"/>